<dbReference type="GO" id="GO:0016491">
    <property type="term" value="F:oxidoreductase activity"/>
    <property type="evidence" value="ECO:0007669"/>
    <property type="project" value="UniProtKB-KW"/>
</dbReference>
<name>A0A848NLL9_9BURK</name>
<dbReference type="PANTHER" id="PTHR44169:SF6">
    <property type="entry name" value="NADPH-DEPENDENT 1-ACYLDIHYDROXYACETONE PHOSPHATE REDUCTASE"/>
    <property type="match status" value="1"/>
</dbReference>
<feature type="non-terminal residue" evidence="3">
    <location>
        <position position="1"/>
    </location>
</feature>
<dbReference type="SUPFAM" id="SSF51735">
    <property type="entry name" value="NAD(P)-binding Rossmann-fold domains"/>
    <property type="match status" value="1"/>
</dbReference>
<organism evidence="3 4">
    <name type="scientific">Achromobacter ruhlandii</name>
    <dbReference type="NCBI Taxonomy" id="72557"/>
    <lineage>
        <taxon>Bacteria</taxon>
        <taxon>Pseudomonadati</taxon>
        <taxon>Pseudomonadota</taxon>
        <taxon>Betaproteobacteria</taxon>
        <taxon>Burkholderiales</taxon>
        <taxon>Alcaligenaceae</taxon>
        <taxon>Achromobacter</taxon>
    </lineage>
</organism>
<keyword evidence="2" id="KW-0560">Oxidoreductase</keyword>
<accession>A0A848NLL9</accession>
<proteinExistence type="inferred from homology"/>
<reference evidence="3 4" key="1">
    <citation type="submission" date="2020-04" db="EMBL/GenBank/DDBJ databases">
        <title>Achromobacter ruhlandii genome sequencing and assembly.</title>
        <authorList>
            <person name="Martins R.C.R."/>
            <person name="Perdigao-Neto L.V."/>
            <person name="Levin A.S.S."/>
            <person name="Costa S.F."/>
        </authorList>
    </citation>
    <scope>NUCLEOTIDE SEQUENCE [LARGE SCALE GENOMIC DNA]</scope>
    <source>
        <strain evidence="3 4">9035ralo</strain>
    </source>
</reference>
<comment type="similarity">
    <text evidence="1">Belongs to the short-chain dehydrogenases/reductases (SDR) family.</text>
</comment>
<evidence type="ECO:0000313" key="4">
    <source>
        <dbReference type="Proteomes" id="UP000542405"/>
    </source>
</evidence>
<dbReference type="Gene3D" id="3.40.50.720">
    <property type="entry name" value="NAD(P)-binding Rossmann-like Domain"/>
    <property type="match status" value="1"/>
</dbReference>
<dbReference type="EMBL" id="JABBZE010000253">
    <property type="protein sequence ID" value="NMU91790.1"/>
    <property type="molecule type" value="Genomic_DNA"/>
</dbReference>
<dbReference type="PANTHER" id="PTHR44169">
    <property type="entry name" value="NADPH-DEPENDENT 1-ACYLDIHYDROXYACETONE PHOSPHATE REDUCTASE"/>
    <property type="match status" value="1"/>
</dbReference>
<dbReference type="InterPro" id="IPR036291">
    <property type="entry name" value="NAD(P)-bd_dom_sf"/>
</dbReference>
<dbReference type="RefSeq" id="WP_169537156.1">
    <property type="nucleotide sequence ID" value="NZ_JABBZE010000253.1"/>
</dbReference>
<dbReference type="Pfam" id="PF00106">
    <property type="entry name" value="adh_short"/>
    <property type="match status" value="1"/>
</dbReference>
<dbReference type="InterPro" id="IPR002347">
    <property type="entry name" value="SDR_fam"/>
</dbReference>
<evidence type="ECO:0000313" key="3">
    <source>
        <dbReference type="EMBL" id="NMU91790.1"/>
    </source>
</evidence>
<gene>
    <name evidence="3" type="ORF">HGQ98_19050</name>
</gene>
<evidence type="ECO:0000256" key="2">
    <source>
        <dbReference type="ARBA" id="ARBA00023002"/>
    </source>
</evidence>
<dbReference type="Proteomes" id="UP000542405">
    <property type="component" value="Unassembled WGS sequence"/>
</dbReference>
<evidence type="ECO:0000256" key="1">
    <source>
        <dbReference type="ARBA" id="ARBA00006484"/>
    </source>
</evidence>
<dbReference type="AlphaFoldDB" id="A0A848NLL9"/>
<sequence length="168" mass="17817">WATTARRDRGGCGPGRRDGTARREALAVNGLGLMRLGRGCGPALCGRAADGVNNATAWVNVLSIYAHVNLPARGMWSASKAAALSLAQCLRAEMRPAGVRVVNVFPGPVDHEWEQRTPPPRVAPTAIASAIVRALKDGVEDVYVGDVAQEFRARLAENPKGLERELGA</sequence>
<comment type="caution">
    <text evidence="3">The sequence shown here is derived from an EMBL/GenBank/DDBJ whole genome shotgun (WGS) entry which is preliminary data.</text>
</comment>
<protein>
    <submittedName>
        <fullName evidence="3">SDR family NAD(P)-dependent oxidoreductase</fullName>
    </submittedName>
</protein>